<accession>A0A8U0HTX9</accession>
<reference evidence="2 3" key="1">
    <citation type="submission" date="2022-04" db="EMBL/GenBank/DDBJ databases">
        <title>Diverse halophilic archaea isolated from saline environments.</title>
        <authorList>
            <person name="Cui H.-L."/>
        </authorList>
    </citation>
    <scope>NUCLEOTIDE SEQUENCE [LARGE SCALE GENOMIC DNA]</scope>
    <source>
        <strain evidence="2 3">XZYJT49</strain>
    </source>
</reference>
<dbReference type="Proteomes" id="UP000830729">
    <property type="component" value="Chromosome"/>
</dbReference>
<dbReference type="RefSeq" id="WP_248650515.1">
    <property type="nucleotide sequence ID" value="NZ_CP096659.1"/>
</dbReference>
<feature type="transmembrane region" description="Helical" evidence="1">
    <location>
        <begin position="90"/>
        <end position="108"/>
    </location>
</feature>
<evidence type="ECO:0000313" key="3">
    <source>
        <dbReference type="Proteomes" id="UP000830729"/>
    </source>
</evidence>
<evidence type="ECO:0000313" key="2">
    <source>
        <dbReference type="EMBL" id="UPV74470.1"/>
    </source>
</evidence>
<name>A0A8U0HTX9_9EURY</name>
<dbReference type="AlphaFoldDB" id="A0A8U0HTX9"/>
<keyword evidence="3" id="KW-1185">Reference proteome</keyword>
<feature type="transmembrane region" description="Helical" evidence="1">
    <location>
        <begin position="120"/>
        <end position="140"/>
    </location>
</feature>
<feature type="transmembrane region" description="Helical" evidence="1">
    <location>
        <begin position="49"/>
        <end position="69"/>
    </location>
</feature>
<gene>
    <name evidence="2" type="ORF">M0R89_00010</name>
</gene>
<protein>
    <submittedName>
        <fullName evidence="2">Uncharacterized protein</fullName>
    </submittedName>
</protein>
<keyword evidence="1" id="KW-0812">Transmembrane</keyword>
<organism evidence="2 3">
    <name type="scientific">Halorussus limi</name>
    <dbReference type="NCBI Taxonomy" id="2938695"/>
    <lineage>
        <taxon>Archaea</taxon>
        <taxon>Methanobacteriati</taxon>
        <taxon>Methanobacteriota</taxon>
        <taxon>Stenosarchaea group</taxon>
        <taxon>Halobacteria</taxon>
        <taxon>Halobacteriales</taxon>
        <taxon>Haladaptataceae</taxon>
        <taxon>Halorussus</taxon>
    </lineage>
</organism>
<feature type="transmembrane region" description="Helical" evidence="1">
    <location>
        <begin position="12"/>
        <end position="29"/>
    </location>
</feature>
<dbReference type="GeneID" id="72183535"/>
<keyword evidence="1" id="KW-1133">Transmembrane helix</keyword>
<sequence length="193" mass="19537">MNATTALRPRRGLALPLLVLAVPTLYLVYRDARIGCPPGRTCLELAHLGYAAAGLAAGYLVASGALAVADESALVERSALARLALRPGDSTLAVLGVYFGGLVTYLLASAATTIPGWLDLALTPVGLVVGLPVVIAYAAMTMVGNALGREPSLAFQLGVVLAGLAVTGAWLFVLATGTASLLGSLSPVKVGSR</sequence>
<evidence type="ECO:0000256" key="1">
    <source>
        <dbReference type="SAM" id="Phobius"/>
    </source>
</evidence>
<proteinExistence type="predicted"/>
<dbReference type="KEGG" id="halx:M0R89_00010"/>
<feature type="transmembrane region" description="Helical" evidence="1">
    <location>
        <begin position="152"/>
        <end position="175"/>
    </location>
</feature>
<dbReference type="EMBL" id="CP096659">
    <property type="protein sequence ID" value="UPV74470.1"/>
    <property type="molecule type" value="Genomic_DNA"/>
</dbReference>
<keyword evidence="1" id="KW-0472">Membrane</keyword>